<dbReference type="EMBL" id="CAMXCT010002012">
    <property type="protein sequence ID" value="CAI3994930.1"/>
    <property type="molecule type" value="Genomic_DNA"/>
</dbReference>
<organism evidence="1">
    <name type="scientific">Cladocopium goreaui</name>
    <dbReference type="NCBI Taxonomy" id="2562237"/>
    <lineage>
        <taxon>Eukaryota</taxon>
        <taxon>Sar</taxon>
        <taxon>Alveolata</taxon>
        <taxon>Dinophyceae</taxon>
        <taxon>Suessiales</taxon>
        <taxon>Symbiodiniaceae</taxon>
        <taxon>Cladocopium</taxon>
    </lineage>
</organism>
<reference evidence="1" key="1">
    <citation type="submission" date="2022-10" db="EMBL/GenBank/DDBJ databases">
        <authorList>
            <person name="Chen Y."/>
            <person name="Dougan E. K."/>
            <person name="Chan C."/>
            <person name="Rhodes N."/>
            <person name="Thang M."/>
        </authorList>
    </citation>
    <scope>NUCLEOTIDE SEQUENCE</scope>
</reference>
<proteinExistence type="predicted"/>
<comment type="caution">
    <text evidence="1">The sequence shown here is derived from an EMBL/GenBank/DDBJ whole genome shotgun (WGS) entry which is preliminary data.</text>
</comment>
<evidence type="ECO:0000313" key="3">
    <source>
        <dbReference type="EMBL" id="CAL4782242.1"/>
    </source>
</evidence>
<evidence type="ECO:0000313" key="4">
    <source>
        <dbReference type="Proteomes" id="UP001152797"/>
    </source>
</evidence>
<sequence length="335" mass="39213">MLGANLPAPRRSRPVKTELFWEDRSQSLPLQELLRLQKEAQETGDPEEEVEKEDLVVVVKQGRRLFGRICSVVYADESVSLEVLPIQEVDLGQSDLSVDLRFGRKRQGKGSLDPQAVKRQDVLKLPWPALREVPKPMTEQHLIQQDWEKHSNKRFSPGRLYTTWREMDGSTRRHYRQLSSRAIEVHQQMLMARFHIFNVLKELIDLAPGPQINGYFLYQQKQRVRRLAAKAPENADKELAELAPWSQMKEEFEQLASMENAKLKHKQQLWIEVCLGAGWTLERSAFFPRSALKCMLTLLLCQKRRFERNMPGLSQHIWLEHIFPYIPCYWFAKVS</sequence>
<evidence type="ECO:0000313" key="2">
    <source>
        <dbReference type="EMBL" id="CAL1148305.1"/>
    </source>
</evidence>
<gene>
    <name evidence="1" type="ORF">C1SCF055_LOCUS21541</name>
</gene>
<dbReference type="EMBL" id="CAMXCT020002012">
    <property type="protein sequence ID" value="CAL1148305.1"/>
    <property type="molecule type" value="Genomic_DNA"/>
</dbReference>
<evidence type="ECO:0000313" key="1">
    <source>
        <dbReference type="EMBL" id="CAI3994930.1"/>
    </source>
</evidence>
<keyword evidence="4" id="KW-1185">Reference proteome</keyword>
<name>A0A9P1CP22_9DINO</name>
<dbReference type="AlphaFoldDB" id="A0A9P1CP22"/>
<protein>
    <submittedName>
        <fullName evidence="3">VPS37 C-terminal domain-containing protein</fullName>
    </submittedName>
</protein>
<reference evidence="2" key="2">
    <citation type="submission" date="2024-04" db="EMBL/GenBank/DDBJ databases">
        <authorList>
            <person name="Chen Y."/>
            <person name="Shah S."/>
            <person name="Dougan E. K."/>
            <person name="Thang M."/>
            <person name="Chan C."/>
        </authorList>
    </citation>
    <scope>NUCLEOTIDE SEQUENCE [LARGE SCALE GENOMIC DNA]</scope>
</reference>
<dbReference type="Proteomes" id="UP001152797">
    <property type="component" value="Unassembled WGS sequence"/>
</dbReference>
<accession>A0A9P1CP22</accession>
<dbReference type="EMBL" id="CAMXCT030002012">
    <property type="protein sequence ID" value="CAL4782242.1"/>
    <property type="molecule type" value="Genomic_DNA"/>
</dbReference>
<dbReference type="OrthoDB" id="397265at2759"/>